<gene>
    <name evidence="1" type="ORF">A3F84_22420</name>
</gene>
<comment type="caution">
    <text evidence="1">The sequence shown here is derived from an EMBL/GenBank/DDBJ whole genome shotgun (WGS) entry which is preliminary data.</text>
</comment>
<protein>
    <recommendedName>
        <fullName evidence="3">DUF3105 domain-containing protein</fullName>
    </recommendedName>
</protein>
<dbReference type="AlphaFoldDB" id="A0A1F6CS88"/>
<proteinExistence type="predicted"/>
<evidence type="ECO:0008006" key="3">
    <source>
        <dbReference type="Google" id="ProtNLM"/>
    </source>
</evidence>
<reference evidence="1 2" key="1">
    <citation type="journal article" date="2016" name="Nat. Commun.">
        <title>Thousands of microbial genomes shed light on interconnected biogeochemical processes in an aquifer system.</title>
        <authorList>
            <person name="Anantharaman K."/>
            <person name="Brown C.T."/>
            <person name="Hug L.A."/>
            <person name="Sharon I."/>
            <person name="Castelle C.J."/>
            <person name="Probst A.J."/>
            <person name="Thomas B.C."/>
            <person name="Singh A."/>
            <person name="Wilkins M.J."/>
            <person name="Karaoz U."/>
            <person name="Brodie E.L."/>
            <person name="Williams K.H."/>
            <person name="Hubbard S.S."/>
            <person name="Banfield J.F."/>
        </authorList>
    </citation>
    <scope>NUCLEOTIDE SEQUENCE [LARGE SCALE GENOMIC DNA]</scope>
    <source>
        <strain evidence="2">RIFCSPLOWO2_12_FULL_64_10</strain>
    </source>
</reference>
<name>A0A1F6CS88_HANXR</name>
<organism evidence="1 2">
    <name type="scientific">Handelsmanbacteria sp. (strain RIFCSPLOWO2_12_FULL_64_10)</name>
    <dbReference type="NCBI Taxonomy" id="1817868"/>
    <lineage>
        <taxon>Bacteria</taxon>
        <taxon>Candidatus Handelsmaniibacteriota</taxon>
    </lineage>
</organism>
<dbReference type="InterPro" id="IPR021454">
    <property type="entry name" value="DUF3105"/>
</dbReference>
<dbReference type="Proteomes" id="UP000178606">
    <property type="component" value="Unassembled WGS sequence"/>
</dbReference>
<dbReference type="EMBL" id="MFKF01000161">
    <property type="protein sequence ID" value="OGG52013.1"/>
    <property type="molecule type" value="Genomic_DNA"/>
</dbReference>
<evidence type="ECO:0000313" key="2">
    <source>
        <dbReference type="Proteomes" id="UP000178606"/>
    </source>
</evidence>
<sequence length="168" mass="18549">MLGLIVAGIIASTRALPGKSMPIQGTEHIEKGVVHVPYNSSPPTSGPHWNIGGEGPVPWGIYEVPVANEAQVHNLEHGGIMIQYNCSDCPELKKQLEDFYNRYVPTHRIPLFPSSSKIVVAPYPDMPSRIALTSWGRIDTLDSFDEDRIVKFIEAFRDKSAPEAGRTL</sequence>
<accession>A0A1F6CS88</accession>
<evidence type="ECO:0000313" key="1">
    <source>
        <dbReference type="EMBL" id="OGG52013.1"/>
    </source>
</evidence>
<dbReference type="Pfam" id="PF11303">
    <property type="entry name" value="DUF3105"/>
    <property type="match status" value="1"/>
</dbReference>